<dbReference type="AlphaFoldDB" id="A0AA36GDT2"/>
<dbReference type="PANTHER" id="PTHR22775">
    <property type="entry name" value="SORTING NEXIN"/>
    <property type="match status" value="1"/>
</dbReference>
<proteinExistence type="predicted"/>
<name>A0AA36GDT2_9BILA</name>
<dbReference type="Proteomes" id="UP001177023">
    <property type="component" value="Unassembled WGS sequence"/>
</dbReference>
<evidence type="ECO:0000313" key="2">
    <source>
        <dbReference type="EMBL" id="CAJ0584792.1"/>
    </source>
</evidence>
<dbReference type="PROSITE" id="PS50195">
    <property type="entry name" value="PX"/>
    <property type="match status" value="1"/>
</dbReference>
<dbReference type="SMART" id="SM00312">
    <property type="entry name" value="PX"/>
    <property type="match status" value="1"/>
</dbReference>
<sequence>MALLELARLQQPYEAAVNAKISSHRVVVEGKYTLYTVQVTVDTYAWTVERRYKDFDILDQQRFPDRSQSFLPPKKVVGNLDLEFINERKSELNKYMAALLAKEIEHQKQLGANSFSMPVARFFDFHEYVSQFVRNLTG</sequence>
<evidence type="ECO:0000259" key="1">
    <source>
        <dbReference type="PROSITE" id="PS50195"/>
    </source>
</evidence>
<keyword evidence="3" id="KW-1185">Reference proteome</keyword>
<dbReference type="PANTHER" id="PTHR22775:SF3">
    <property type="entry name" value="SORTING NEXIN-13"/>
    <property type="match status" value="1"/>
</dbReference>
<dbReference type="Gene3D" id="3.30.1520.10">
    <property type="entry name" value="Phox-like domain"/>
    <property type="match status" value="1"/>
</dbReference>
<feature type="non-terminal residue" evidence="2">
    <location>
        <position position="138"/>
    </location>
</feature>
<dbReference type="GO" id="GO:0035091">
    <property type="term" value="F:phosphatidylinositol binding"/>
    <property type="evidence" value="ECO:0007669"/>
    <property type="project" value="InterPro"/>
</dbReference>
<gene>
    <name evidence="2" type="ORF">MSPICULIGERA_LOCUS22832</name>
</gene>
<dbReference type="Pfam" id="PF00787">
    <property type="entry name" value="PX"/>
    <property type="match status" value="1"/>
</dbReference>
<feature type="domain" description="PX" evidence="1">
    <location>
        <begin position="13"/>
        <end position="130"/>
    </location>
</feature>
<dbReference type="EMBL" id="CATQJA010002701">
    <property type="protein sequence ID" value="CAJ0584792.1"/>
    <property type="molecule type" value="Genomic_DNA"/>
</dbReference>
<organism evidence="2 3">
    <name type="scientific">Mesorhabditis spiculigera</name>
    <dbReference type="NCBI Taxonomy" id="96644"/>
    <lineage>
        <taxon>Eukaryota</taxon>
        <taxon>Metazoa</taxon>
        <taxon>Ecdysozoa</taxon>
        <taxon>Nematoda</taxon>
        <taxon>Chromadorea</taxon>
        <taxon>Rhabditida</taxon>
        <taxon>Rhabditina</taxon>
        <taxon>Rhabditomorpha</taxon>
        <taxon>Rhabditoidea</taxon>
        <taxon>Rhabditidae</taxon>
        <taxon>Mesorhabditinae</taxon>
        <taxon>Mesorhabditis</taxon>
    </lineage>
</organism>
<accession>A0AA36GDT2</accession>
<reference evidence="2" key="1">
    <citation type="submission" date="2023-06" db="EMBL/GenBank/DDBJ databases">
        <authorList>
            <person name="Delattre M."/>
        </authorList>
    </citation>
    <scope>NUCLEOTIDE SEQUENCE</scope>
    <source>
        <strain evidence="2">AF72</strain>
    </source>
</reference>
<comment type="caution">
    <text evidence="2">The sequence shown here is derived from an EMBL/GenBank/DDBJ whole genome shotgun (WGS) entry which is preliminary data.</text>
</comment>
<evidence type="ECO:0000313" key="3">
    <source>
        <dbReference type="Proteomes" id="UP001177023"/>
    </source>
</evidence>
<dbReference type="InterPro" id="IPR036871">
    <property type="entry name" value="PX_dom_sf"/>
</dbReference>
<dbReference type="InterPro" id="IPR001683">
    <property type="entry name" value="PX_dom"/>
</dbReference>
<dbReference type="SUPFAM" id="SSF64268">
    <property type="entry name" value="PX domain"/>
    <property type="match status" value="1"/>
</dbReference>
<protein>
    <recommendedName>
        <fullName evidence="1">PX domain-containing protein</fullName>
    </recommendedName>
</protein>